<dbReference type="OrthoDB" id="1703264at2759"/>
<keyword evidence="2" id="KW-1185">Reference proteome</keyword>
<protein>
    <submittedName>
        <fullName evidence="1">Uncharacterized protein</fullName>
    </submittedName>
</protein>
<evidence type="ECO:0000313" key="1">
    <source>
        <dbReference type="EMBL" id="KAF7818616.1"/>
    </source>
</evidence>
<organism evidence="1 2">
    <name type="scientific">Senna tora</name>
    <dbReference type="NCBI Taxonomy" id="362788"/>
    <lineage>
        <taxon>Eukaryota</taxon>
        <taxon>Viridiplantae</taxon>
        <taxon>Streptophyta</taxon>
        <taxon>Embryophyta</taxon>
        <taxon>Tracheophyta</taxon>
        <taxon>Spermatophyta</taxon>
        <taxon>Magnoliopsida</taxon>
        <taxon>eudicotyledons</taxon>
        <taxon>Gunneridae</taxon>
        <taxon>Pentapetalae</taxon>
        <taxon>rosids</taxon>
        <taxon>fabids</taxon>
        <taxon>Fabales</taxon>
        <taxon>Fabaceae</taxon>
        <taxon>Caesalpinioideae</taxon>
        <taxon>Cassia clade</taxon>
        <taxon>Senna</taxon>
    </lineage>
</organism>
<dbReference type="AlphaFoldDB" id="A0A834WGL9"/>
<name>A0A834WGL9_9FABA</name>
<sequence>MSNKYYTSNDAEQDEHRLYHCARKYDIIVKQFDELIEMMHSTSTIPKWKRSRIASASGTSVAVKSSRPDHNEALAEKVTRFLNELRISPTDSGFSSST</sequence>
<dbReference type="Proteomes" id="UP000634136">
    <property type="component" value="Unassembled WGS sequence"/>
</dbReference>
<evidence type="ECO:0000313" key="2">
    <source>
        <dbReference type="Proteomes" id="UP000634136"/>
    </source>
</evidence>
<proteinExistence type="predicted"/>
<dbReference type="EMBL" id="JAAIUW010000008">
    <property type="protein sequence ID" value="KAF7818616.1"/>
    <property type="molecule type" value="Genomic_DNA"/>
</dbReference>
<reference evidence="1" key="1">
    <citation type="submission" date="2020-09" db="EMBL/GenBank/DDBJ databases">
        <title>Genome-Enabled Discovery of Anthraquinone Biosynthesis in Senna tora.</title>
        <authorList>
            <person name="Kang S.-H."/>
            <person name="Pandey R.P."/>
            <person name="Lee C.-M."/>
            <person name="Sim J.-S."/>
            <person name="Jeong J.-T."/>
            <person name="Choi B.-S."/>
            <person name="Jung M."/>
            <person name="Ginzburg D."/>
            <person name="Zhao K."/>
            <person name="Won S.Y."/>
            <person name="Oh T.-J."/>
            <person name="Yu Y."/>
            <person name="Kim N.-H."/>
            <person name="Lee O.R."/>
            <person name="Lee T.-H."/>
            <person name="Bashyal P."/>
            <person name="Kim T.-S."/>
            <person name="Lee W.-H."/>
            <person name="Kawkins C."/>
            <person name="Kim C.-K."/>
            <person name="Kim J.S."/>
            <person name="Ahn B.O."/>
            <person name="Rhee S.Y."/>
            <person name="Sohng J.K."/>
        </authorList>
    </citation>
    <scope>NUCLEOTIDE SEQUENCE</scope>
    <source>
        <tissue evidence="1">Leaf</tissue>
    </source>
</reference>
<gene>
    <name evidence="1" type="ORF">G2W53_024071</name>
</gene>
<accession>A0A834WGL9</accession>
<comment type="caution">
    <text evidence="1">The sequence shown here is derived from an EMBL/GenBank/DDBJ whole genome shotgun (WGS) entry which is preliminary data.</text>
</comment>